<dbReference type="PATRIC" id="fig|864069.3.peg.6607"/>
<evidence type="ECO:0000259" key="2">
    <source>
        <dbReference type="Pfam" id="PF20032"/>
    </source>
</evidence>
<dbReference type="RefSeq" id="WP_009493903.1">
    <property type="nucleotide sequence ID" value="NZ_CP141048.1"/>
</dbReference>
<dbReference type="OrthoDB" id="8066319at2"/>
<dbReference type="Proteomes" id="UP000003947">
    <property type="component" value="Unassembled WGS sequence"/>
</dbReference>
<dbReference type="InterPro" id="IPR045426">
    <property type="entry name" value="ADYC"/>
</dbReference>
<dbReference type="STRING" id="864069.MicloDRAFT_00061710"/>
<feature type="chain" id="PRO_5003697947" description="ADYC domain-containing protein" evidence="1">
    <location>
        <begin position="26"/>
        <end position="260"/>
    </location>
</feature>
<reference evidence="3 4" key="1">
    <citation type="submission" date="2012-02" db="EMBL/GenBank/DDBJ databases">
        <title>Improved High-Quality Draft sequence of Microvirga sp. WSM3557.</title>
        <authorList>
            <consortium name="US DOE Joint Genome Institute"/>
            <person name="Lucas S."/>
            <person name="Han J."/>
            <person name="Lapidus A."/>
            <person name="Cheng J.-F."/>
            <person name="Goodwin L."/>
            <person name="Pitluck S."/>
            <person name="Peters L."/>
            <person name="Zhang X."/>
            <person name="Detter J.C."/>
            <person name="Han C."/>
            <person name="Tapia R."/>
            <person name="Land M."/>
            <person name="Hauser L."/>
            <person name="Kyrpides N."/>
            <person name="Ivanova N."/>
            <person name="Pagani I."/>
            <person name="Brau L."/>
            <person name="Yates R."/>
            <person name="O'Hara G."/>
            <person name="Rui T."/>
            <person name="Howieson J."/>
            <person name="Reeve W."/>
            <person name="Woyke T."/>
        </authorList>
    </citation>
    <scope>NUCLEOTIDE SEQUENCE [LARGE SCALE GENOMIC DNA]</scope>
    <source>
        <strain evidence="3 4">WSM3557</strain>
    </source>
</reference>
<evidence type="ECO:0000256" key="1">
    <source>
        <dbReference type="SAM" id="SignalP"/>
    </source>
</evidence>
<keyword evidence="4" id="KW-1185">Reference proteome</keyword>
<evidence type="ECO:0000313" key="3">
    <source>
        <dbReference type="EMBL" id="EIM25444.1"/>
    </source>
</evidence>
<feature type="domain" description="ADYC" evidence="2">
    <location>
        <begin position="49"/>
        <end position="216"/>
    </location>
</feature>
<dbReference type="eggNOG" id="COG1357">
    <property type="taxonomic scope" value="Bacteria"/>
</dbReference>
<dbReference type="Pfam" id="PF20032">
    <property type="entry name" value="ADYC"/>
    <property type="match status" value="1"/>
</dbReference>
<evidence type="ECO:0000313" key="4">
    <source>
        <dbReference type="Proteomes" id="UP000003947"/>
    </source>
</evidence>
<dbReference type="AlphaFoldDB" id="I4YNA2"/>
<sequence length="260" mass="28189" precursor="true">MQRPAPSSFLLLILQAFFFSQTAFGSGGTLRADGPELVLDLEDGRILRGEDLVGIRFVLAGRDGVVHVRIDGVEEDGSATGGPLPLYSMSVHSPDGAEKGPFCLPDPQGRRAGFAIPDASGGLSFTCTSGAEGKCVRMGYRPWERRDGFSLRELHKACVHMLRADYGGDNRPTTRNGTSVDIFDRFGIQRSEKADGMRFEAAWGPDGALCVAHPRIAQNVSLEDIASRFPWLAGRLGPELCSLESMRAEPRAILFNHSNP</sequence>
<keyword evidence="1" id="KW-0732">Signal</keyword>
<proteinExistence type="predicted"/>
<organism evidence="3 4">
    <name type="scientific">Microvirga lotononidis</name>
    <dbReference type="NCBI Taxonomy" id="864069"/>
    <lineage>
        <taxon>Bacteria</taxon>
        <taxon>Pseudomonadati</taxon>
        <taxon>Pseudomonadota</taxon>
        <taxon>Alphaproteobacteria</taxon>
        <taxon>Hyphomicrobiales</taxon>
        <taxon>Methylobacteriaceae</taxon>
        <taxon>Microvirga</taxon>
    </lineage>
</organism>
<name>I4YNA2_9HYPH</name>
<gene>
    <name evidence="3" type="ORF">MicloDRAFT_00061710</name>
</gene>
<dbReference type="HOGENOM" id="CLU_1068795_0_0_5"/>
<protein>
    <recommendedName>
        <fullName evidence="2">ADYC domain-containing protein</fullName>
    </recommendedName>
</protein>
<dbReference type="EMBL" id="JH660647">
    <property type="protein sequence ID" value="EIM25444.1"/>
    <property type="molecule type" value="Genomic_DNA"/>
</dbReference>
<feature type="signal peptide" evidence="1">
    <location>
        <begin position="1"/>
        <end position="25"/>
    </location>
</feature>
<accession>I4YNA2</accession>